<evidence type="ECO:0000256" key="3">
    <source>
        <dbReference type="ARBA" id="ARBA00022842"/>
    </source>
</evidence>
<dbReference type="Gene3D" id="3.20.20.60">
    <property type="entry name" value="Phosphoenolpyruvate-binding domains"/>
    <property type="match status" value="1"/>
</dbReference>
<accession>A0ABP8RVC9</accession>
<dbReference type="InterPro" id="IPR011206">
    <property type="entry name" value="Citrate_lyase_beta/mcl1/mcl2"/>
</dbReference>
<gene>
    <name evidence="5" type="ORF">GCM10023175_34220</name>
</gene>
<evidence type="ECO:0000313" key="6">
    <source>
        <dbReference type="Proteomes" id="UP001501598"/>
    </source>
</evidence>
<dbReference type="RefSeq" id="WP_345418974.1">
    <property type="nucleotide sequence ID" value="NZ_BAABGT010000040.1"/>
</dbReference>
<evidence type="ECO:0000313" key="5">
    <source>
        <dbReference type="EMBL" id="GAA4548302.1"/>
    </source>
</evidence>
<dbReference type="SUPFAM" id="SSF51621">
    <property type="entry name" value="Phosphoenolpyruvate/pyruvate domain"/>
    <property type="match status" value="1"/>
</dbReference>
<keyword evidence="2" id="KW-0479">Metal-binding</keyword>
<evidence type="ECO:0000259" key="4">
    <source>
        <dbReference type="Pfam" id="PF03328"/>
    </source>
</evidence>
<dbReference type="EMBL" id="BAABGT010000040">
    <property type="protein sequence ID" value="GAA4548302.1"/>
    <property type="molecule type" value="Genomic_DNA"/>
</dbReference>
<proteinExistence type="predicted"/>
<organism evidence="5 6">
    <name type="scientific">Pseudonocardia xishanensis</name>
    <dbReference type="NCBI Taxonomy" id="630995"/>
    <lineage>
        <taxon>Bacteria</taxon>
        <taxon>Bacillati</taxon>
        <taxon>Actinomycetota</taxon>
        <taxon>Actinomycetes</taxon>
        <taxon>Pseudonocardiales</taxon>
        <taxon>Pseudonocardiaceae</taxon>
        <taxon>Pseudonocardia</taxon>
    </lineage>
</organism>
<protein>
    <submittedName>
        <fullName evidence="5">(3S)-malyl-CoA thioesterase</fullName>
    </submittedName>
</protein>
<sequence length="305" mass="33140">MTTPLGGRRRYAGMRSVLEVPILKPRYWAKVPEVDADAIMLDLEDSATPSMKDHVRGRVVEALADRSYFGDRHVVVRTNNLATPWGRADLEALSEVDADVLVCYPKVRDAAELAEAREILSSRGTAHGLYVMIETAAAVLDLERIAAERNVVGLHFGYVDYAADVGSRPFAESGDDLFAPANHYVRAKIAVAAAANDLFATGGTLIPEYRDLAKVAAFVRSWAALGYSGCVVVSPAHLPVVNETFRPSAEEVARAETTCRAYEAAVDRGDPAAVVDGTVVTLPDYRVASLVLARSVDRDHRMENR</sequence>
<feature type="domain" description="HpcH/HpaI aldolase/citrate lyase" evidence="4">
    <location>
        <begin position="15"/>
        <end position="235"/>
    </location>
</feature>
<dbReference type="InterPro" id="IPR015813">
    <property type="entry name" value="Pyrv/PenolPyrv_kinase-like_dom"/>
</dbReference>
<dbReference type="PANTHER" id="PTHR32308">
    <property type="entry name" value="LYASE BETA SUBUNIT, PUTATIVE (AFU_ORTHOLOGUE AFUA_4G13030)-RELATED"/>
    <property type="match status" value="1"/>
</dbReference>
<keyword evidence="6" id="KW-1185">Reference proteome</keyword>
<dbReference type="PIRSF" id="PIRSF015582">
    <property type="entry name" value="Cit_lyase_B"/>
    <property type="match status" value="1"/>
</dbReference>
<reference evidence="6" key="1">
    <citation type="journal article" date="2019" name="Int. J. Syst. Evol. Microbiol.">
        <title>The Global Catalogue of Microorganisms (GCM) 10K type strain sequencing project: providing services to taxonomists for standard genome sequencing and annotation.</title>
        <authorList>
            <consortium name="The Broad Institute Genomics Platform"/>
            <consortium name="The Broad Institute Genome Sequencing Center for Infectious Disease"/>
            <person name="Wu L."/>
            <person name="Ma J."/>
        </authorList>
    </citation>
    <scope>NUCLEOTIDE SEQUENCE [LARGE SCALE GENOMIC DNA]</scope>
    <source>
        <strain evidence="6">JCM 17906</strain>
    </source>
</reference>
<name>A0ABP8RVC9_9PSEU</name>
<dbReference type="PANTHER" id="PTHR32308:SF10">
    <property type="entry name" value="CITRATE LYASE SUBUNIT BETA"/>
    <property type="match status" value="1"/>
</dbReference>
<keyword evidence="3" id="KW-0460">Magnesium</keyword>
<dbReference type="InterPro" id="IPR040442">
    <property type="entry name" value="Pyrv_kinase-like_dom_sf"/>
</dbReference>
<evidence type="ECO:0000256" key="2">
    <source>
        <dbReference type="ARBA" id="ARBA00022723"/>
    </source>
</evidence>
<evidence type="ECO:0000256" key="1">
    <source>
        <dbReference type="ARBA" id="ARBA00001946"/>
    </source>
</evidence>
<comment type="cofactor">
    <cofactor evidence="1">
        <name>Mg(2+)</name>
        <dbReference type="ChEBI" id="CHEBI:18420"/>
    </cofactor>
</comment>
<dbReference type="Proteomes" id="UP001501598">
    <property type="component" value="Unassembled WGS sequence"/>
</dbReference>
<dbReference type="InterPro" id="IPR005000">
    <property type="entry name" value="Aldolase/citrate-lyase_domain"/>
</dbReference>
<dbReference type="Pfam" id="PF03328">
    <property type="entry name" value="HpcH_HpaI"/>
    <property type="match status" value="1"/>
</dbReference>
<comment type="caution">
    <text evidence="5">The sequence shown here is derived from an EMBL/GenBank/DDBJ whole genome shotgun (WGS) entry which is preliminary data.</text>
</comment>